<organism evidence="1 2">
    <name type="scientific">Olivibacter ginsenosidimutans</name>
    <dbReference type="NCBI Taxonomy" id="1176537"/>
    <lineage>
        <taxon>Bacteria</taxon>
        <taxon>Pseudomonadati</taxon>
        <taxon>Bacteroidota</taxon>
        <taxon>Sphingobacteriia</taxon>
        <taxon>Sphingobacteriales</taxon>
        <taxon>Sphingobacteriaceae</taxon>
        <taxon>Olivibacter</taxon>
    </lineage>
</organism>
<dbReference type="Proteomes" id="UP001501411">
    <property type="component" value="Unassembled WGS sequence"/>
</dbReference>
<protein>
    <recommendedName>
        <fullName evidence="3">DUF4286 family protein</fullName>
    </recommendedName>
</protein>
<dbReference type="Pfam" id="PF14114">
    <property type="entry name" value="DUF4286"/>
    <property type="match status" value="1"/>
</dbReference>
<gene>
    <name evidence="1" type="ORF">GCM10023231_09240</name>
</gene>
<evidence type="ECO:0000313" key="2">
    <source>
        <dbReference type="Proteomes" id="UP001501411"/>
    </source>
</evidence>
<dbReference type="RefSeq" id="WP_345230549.1">
    <property type="nucleotide sequence ID" value="NZ_BAABIQ010000005.1"/>
</dbReference>
<evidence type="ECO:0000313" key="1">
    <source>
        <dbReference type="EMBL" id="GAA4783737.1"/>
    </source>
</evidence>
<keyword evidence="2" id="KW-1185">Reference proteome</keyword>
<dbReference type="EMBL" id="BAABIQ010000005">
    <property type="protein sequence ID" value="GAA4783737.1"/>
    <property type="molecule type" value="Genomic_DNA"/>
</dbReference>
<proteinExistence type="predicted"/>
<comment type="caution">
    <text evidence="1">The sequence shown here is derived from an EMBL/GenBank/DDBJ whole genome shotgun (WGS) entry which is preliminary data.</text>
</comment>
<name>A0ABP9AQM8_9SPHI</name>
<sequence length="100" mass="11853">MILLNITHIISDQKAKQYLHWLQKEYIPLLKEKAHFQDIKLFKILDSPNEGQSLSLQLFTHHPEDILAFKASLFILLKDKMNKDFQGHLLLFDTTMQYID</sequence>
<accession>A0ABP9AQM8</accession>
<dbReference type="InterPro" id="IPR025563">
    <property type="entry name" value="DUF4286"/>
</dbReference>
<evidence type="ECO:0008006" key="3">
    <source>
        <dbReference type="Google" id="ProtNLM"/>
    </source>
</evidence>
<reference evidence="2" key="1">
    <citation type="journal article" date="2019" name="Int. J. Syst. Evol. Microbiol.">
        <title>The Global Catalogue of Microorganisms (GCM) 10K type strain sequencing project: providing services to taxonomists for standard genome sequencing and annotation.</title>
        <authorList>
            <consortium name="The Broad Institute Genomics Platform"/>
            <consortium name="The Broad Institute Genome Sequencing Center for Infectious Disease"/>
            <person name="Wu L."/>
            <person name="Ma J."/>
        </authorList>
    </citation>
    <scope>NUCLEOTIDE SEQUENCE [LARGE SCALE GENOMIC DNA]</scope>
    <source>
        <strain evidence="2">JCM 18200</strain>
    </source>
</reference>